<feature type="binding site" evidence="16">
    <location>
        <position position="398"/>
    </location>
    <ligand>
        <name>NADP(+)</name>
        <dbReference type="ChEBI" id="CHEBI:58349"/>
    </ligand>
</feature>
<keyword evidence="10 16" id="KW-0521">NADP</keyword>
<evidence type="ECO:0000256" key="15">
    <source>
        <dbReference type="ARBA" id="ARBA00047891"/>
    </source>
</evidence>
<dbReference type="EC" id="1.2.1.11" evidence="7 16"/>
<dbReference type="InterPro" id="IPR011534">
    <property type="entry name" value="Asp_ADH_gamma-type"/>
</dbReference>
<evidence type="ECO:0000256" key="16">
    <source>
        <dbReference type="HAMAP-Rule" id="MF_02121"/>
    </source>
</evidence>
<dbReference type="PANTHER" id="PTHR46278:SF4">
    <property type="entry name" value="ASPARTATE-SEMIALDEHYDE DEHYDROGENASE"/>
    <property type="match status" value="1"/>
</dbReference>
<keyword evidence="20" id="KW-1185">Reference proteome</keyword>
<feature type="binding site" evidence="16">
    <location>
        <position position="315"/>
    </location>
    <ligand>
        <name>substrate</name>
    </ligand>
</feature>
<dbReference type="GO" id="GO:0009089">
    <property type="term" value="P:lysine biosynthetic process via diaminopimelate"/>
    <property type="evidence" value="ECO:0007669"/>
    <property type="project" value="UniProtKB-UniRule"/>
</dbReference>
<feature type="active site" description="Acyl-thioester intermediate" evidence="16 17">
    <location>
        <position position="183"/>
    </location>
</feature>
<feature type="binding site" evidence="16">
    <location>
        <position position="292"/>
    </location>
    <ligand>
        <name>phosphate</name>
        <dbReference type="ChEBI" id="CHEBI:43474"/>
    </ligand>
</feature>
<evidence type="ECO:0000256" key="9">
    <source>
        <dbReference type="ARBA" id="ARBA00022697"/>
    </source>
</evidence>
<dbReference type="InterPro" id="IPR036291">
    <property type="entry name" value="NAD(P)-bd_dom_sf"/>
</dbReference>
<feature type="binding site" evidence="16">
    <location>
        <position position="121"/>
    </location>
    <ligand>
        <name>NADP(+)</name>
        <dbReference type="ChEBI" id="CHEBI:58349"/>
    </ligand>
</feature>
<keyword evidence="8 16" id="KW-0028">Amino-acid biosynthesis</keyword>
<dbReference type="HAMAP" id="MF_02121">
    <property type="entry name" value="ASADH"/>
    <property type="match status" value="1"/>
</dbReference>
<dbReference type="Pfam" id="PF01118">
    <property type="entry name" value="Semialdhyde_dh"/>
    <property type="match status" value="1"/>
</dbReference>
<dbReference type="GO" id="GO:0004073">
    <property type="term" value="F:aspartate-semialdehyde dehydrogenase activity"/>
    <property type="evidence" value="ECO:0007669"/>
    <property type="project" value="UniProtKB-UniRule"/>
</dbReference>
<accession>A0A6M8UIC3</accession>
<evidence type="ECO:0000256" key="14">
    <source>
        <dbReference type="ARBA" id="ARBA00023167"/>
    </source>
</evidence>
<evidence type="ECO:0000256" key="17">
    <source>
        <dbReference type="PIRSR" id="PIRSR000148-1"/>
    </source>
</evidence>
<dbReference type="InterPro" id="IPR012080">
    <property type="entry name" value="Asp_semialdehyde_DH"/>
</dbReference>
<feature type="binding site" evidence="16">
    <location>
        <position position="289"/>
    </location>
    <ligand>
        <name>substrate</name>
    </ligand>
</feature>
<dbReference type="SUPFAM" id="SSF51735">
    <property type="entry name" value="NAD(P)-binding Rossmann-fold domains"/>
    <property type="match status" value="1"/>
</dbReference>
<evidence type="ECO:0000256" key="1">
    <source>
        <dbReference type="ARBA" id="ARBA00002492"/>
    </source>
</evidence>
<evidence type="ECO:0000259" key="18">
    <source>
        <dbReference type="SMART" id="SM00859"/>
    </source>
</evidence>
<comment type="subunit">
    <text evidence="6 16">Homodimer.</text>
</comment>
<reference evidence="19 20" key="1">
    <citation type="submission" date="2020-06" db="EMBL/GenBank/DDBJ databases">
        <title>Genome sequence of Paramixta manurensis strain PD-1.</title>
        <authorList>
            <person name="Lee C.W."/>
            <person name="Kim J."/>
        </authorList>
    </citation>
    <scope>NUCLEOTIDE SEQUENCE [LARGE SCALE GENOMIC DNA]</scope>
    <source>
        <strain evidence="19 20">PD-1</strain>
    </source>
</reference>
<feature type="binding site" evidence="16">
    <location>
        <position position="210"/>
    </location>
    <ligand>
        <name>substrate</name>
    </ligand>
</feature>
<dbReference type="UniPathway" id="UPA00034">
    <property type="reaction ID" value="UER00016"/>
</dbReference>
<evidence type="ECO:0000256" key="3">
    <source>
        <dbReference type="ARBA" id="ARBA00005076"/>
    </source>
</evidence>
<keyword evidence="12 16" id="KW-0560">Oxidoreductase</keyword>
<protein>
    <recommendedName>
        <fullName evidence="7 16">Aspartate-semialdehyde dehydrogenase</fullName>
        <shortName evidence="16">ASA dehydrogenase</shortName>
        <shortName evidence="16">ASADH</shortName>
        <ecNumber evidence="7 16">1.2.1.11</ecNumber>
    </recommendedName>
    <alternativeName>
        <fullName evidence="16">Aspartate-beta-semialdehyde dehydrogenase</fullName>
    </alternativeName>
</protein>
<evidence type="ECO:0000256" key="6">
    <source>
        <dbReference type="ARBA" id="ARBA00011738"/>
    </source>
</evidence>
<comment type="catalytic activity">
    <reaction evidence="15 16">
        <text>L-aspartate 4-semialdehyde + phosphate + NADP(+) = 4-phospho-L-aspartate + NADPH + H(+)</text>
        <dbReference type="Rhea" id="RHEA:24284"/>
        <dbReference type="ChEBI" id="CHEBI:15378"/>
        <dbReference type="ChEBI" id="CHEBI:43474"/>
        <dbReference type="ChEBI" id="CHEBI:57535"/>
        <dbReference type="ChEBI" id="CHEBI:57783"/>
        <dbReference type="ChEBI" id="CHEBI:58349"/>
        <dbReference type="ChEBI" id="CHEBI:537519"/>
        <dbReference type="EC" id="1.2.1.11"/>
    </reaction>
</comment>
<evidence type="ECO:0000256" key="11">
    <source>
        <dbReference type="ARBA" id="ARBA00022915"/>
    </source>
</evidence>
<keyword evidence="14 16" id="KW-0486">Methionine biosynthesis</keyword>
<name>A0A6M8UIC3_9GAMM</name>
<feature type="binding site" evidence="16">
    <location>
        <position position="150"/>
    </location>
    <ligand>
        <name>phosphate</name>
        <dbReference type="ChEBI" id="CHEBI:43474"/>
    </ligand>
</feature>
<evidence type="ECO:0000256" key="13">
    <source>
        <dbReference type="ARBA" id="ARBA00023154"/>
    </source>
</evidence>
<feature type="domain" description="Semialdehyde dehydrogenase NAD-binding" evidence="18">
    <location>
        <begin position="50"/>
        <end position="170"/>
    </location>
</feature>
<comment type="function">
    <text evidence="1 16">Catalyzes the NADPH-dependent formation of L-aspartate-semialdehyde (L-ASA) by the reductive dephosphorylation of L-aspartyl-4-phosphate.</text>
</comment>
<evidence type="ECO:0000256" key="12">
    <source>
        <dbReference type="ARBA" id="ARBA00023002"/>
    </source>
</evidence>
<evidence type="ECO:0000313" key="19">
    <source>
        <dbReference type="EMBL" id="QKJ85273.1"/>
    </source>
</evidence>
<dbReference type="CDD" id="cd23938">
    <property type="entry name" value="ASADH_C_bac_like"/>
    <property type="match status" value="1"/>
</dbReference>
<dbReference type="GO" id="GO:0019877">
    <property type="term" value="P:diaminopimelate biosynthetic process"/>
    <property type="evidence" value="ECO:0007669"/>
    <property type="project" value="UniProtKB-UniRule"/>
</dbReference>
<comment type="caution">
    <text evidence="16">Lacks conserved residue(s) required for the propagation of feature annotation.</text>
</comment>
<dbReference type="FunFam" id="3.30.360.10:FF:000012">
    <property type="entry name" value="Aspartate-semialdehyde dehydrogenase"/>
    <property type="match status" value="1"/>
</dbReference>
<dbReference type="Gene3D" id="3.40.50.720">
    <property type="entry name" value="NAD(P)-binding Rossmann-like Domain"/>
    <property type="match status" value="1"/>
</dbReference>
<dbReference type="PIRSF" id="PIRSF000148">
    <property type="entry name" value="ASA_dh"/>
    <property type="match status" value="1"/>
</dbReference>
<comment type="pathway">
    <text evidence="3 16">Amino-acid biosynthesis; L-lysine biosynthesis via DAP pathway; (S)-tetrahydrodipicolinate from L-aspartate: step 2/4.</text>
</comment>
<dbReference type="UniPathway" id="UPA00051">
    <property type="reaction ID" value="UER00464"/>
</dbReference>
<comment type="pathway">
    <text evidence="2 16">Amino-acid biosynthesis; L-methionine biosynthesis via de novo pathway; L-homoserine from L-aspartate: step 2/3.</text>
</comment>
<evidence type="ECO:0000256" key="10">
    <source>
        <dbReference type="ARBA" id="ARBA00022857"/>
    </source>
</evidence>
<feature type="binding site" evidence="16">
    <location>
        <begin position="213"/>
        <end position="214"/>
    </location>
    <ligand>
        <name>NADP(+)</name>
        <dbReference type="ChEBI" id="CHEBI:58349"/>
    </ligand>
</feature>
<evidence type="ECO:0000256" key="4">
    <source>
        <dbReference type="ARBA" id="ARBA00005097"/>
    </source>
</evidence>
<dbReference type="InterPro" id="IPR000319">
    <property type="entry name" value="Asp-semialdehyde_DH_CS"/>
</dbReference>
<dbReference type="GO" id="GO:0071266">
    <property type="term" value="P:'de novo' L-methionine biosynthetic process"/>
    <property type="evidence" value="ECO:0007669"/>
    <property type="project" value="UniProtKB-UniRule"/>
</dbReference>
<dbReference type="GO" id="GO:0051287">
    <property type="term" value="F:NAD binding"/>
    <property type="evidence" value="ECO:0007669"/>
    <property type="project" value="InterPro"/>
</dbReference>
<evidence type="ECO:0000256" key="7">
    <source>
        <dbReference type="ARBA" id="ARBA00013120"/>
    </source>
</evidence>
<dbReference type="Pfam" id="PF02774">
    <property type="entry name" value="Semialdhyde_dhC"/>
    <property type="match status" value="1"/>
</dbReference>
<comment type="similarity">
    <text evidence="5 16">Belongs to the aspartate-semialdehyde dehydrogenase family.</text>
</comment>
<dbReference type="UniPathway" id="UPA00050">
    <property type="reaction ID" value="UER00463"/>
</dbReference>
<feature type="binding site" evidence="16">
    <location>
        <begin position="84"/>
        <end position="85"/>
    </location>
    <ligand>
        <name>NADP(+)</name>
        <dbReference type="ChEBI" id="CHEBI:58349"/>
    </ligand>
</feature>
<comment type="pathway">
    <text evidence="4 16">Amino-acid biosynthesis; L-threonine biosynthesis; L-threonine from L-aspartate: step 2/5.</text>
</comment>
<proteinExistence type="inferred from homology"/>
<dbReference type="NCBIfam" id="NF005144">
    <property type="entry name" value="PRK06598.1"/>
    <property type="match status" value="1"/>
</dbReference>
<dbReference type="Gene3D" id="3.30.360.10">
    <property type="entry name" value="Dihydrodipicolinate Reductase, domain 2"/>
    <property type="match status" value="1"/>
</dbReference>
<dbReference type="SMART" id="SM00859">
    <property type="entry name" value="Semialdhyde_dh"/>
    <property type="match status" value="1"/>
</dbReference>
<evidence type="ECO:0000256" key="8">
    <source>
        <dbReference type="ARBA" id="ARBA00022605"/>
    </source>
</evidence>
<dbReference type="PANTHER" id="PTHR46278">
    <property type="entry name" value="DEHYDROGENASE, PUTATIVE-RELATED"/>
    <property type="match status" value="1"/>
</dbReference>
<dbReference type="SUPFAM" id="SSF55347">
    <property type="entry name" value="Glyceraldehyde-3-phosphate dehydrogenase-like, C-terminal domain"/>
    <property type="match status" value="1"/>
</dbReference>
<keyword evidence="9 16" id="KW-0791">Threonine biosynthesis</keyword>
<evidence type="ECO:0000256" key="5">
    <source>
        <dbReference type="ARBA" id="ARBA00010584"/>
    </source>
</evidence>
<dbReference type="PROSITE" id="PS01103">
    <property type="entry name" value="ASD"/>
    <property type="match status" value="1"/>
</dbReference>
<dbReference type="GO" id="GO:0009097">
    <property type="term" value="P:isoleucine biosynthetic process"/>
    <property type="evidence" value="ECO:0007669"/>
    <property type="project" value="InterPro"/>
</dbReference>
<dbReference type="CDD" id="cd02314">
    <property type="entry name" value="VcASADH1_like_N"/>
    <property type="match status" value="1"/>
</dbReference>
<evidence type="ECO:0000256" key="2">
    <source>
        <dbReference type="ARBA" id="ARBA00005021"/>
    </source>
</evidence>
<dbReference type="FunFam" id="3.40.50.720:FF:000152">
    <property type="entry name" value="Aspartate-semialdehyde dehydrogenase"/>
    <property type="match status" value="1"/>
</dbReference>
<gene>
    <name evidence="16" type="primary">asd</name>
    <name evidence="19" type="ORF">PMPD1_0292</name>
</gene>
<feature type="binding site" evidence="16">
    <location>
        <begin position="57"/>
        <end position="60"/>
    </location>
    <ligand>
        <name>NADP(+)</name>
        <dbReference type="ChEBI" id="CHEBI:58349"/>
    </ligand>
</feature>
<dbReference type="GO" id="GO:0050661">
    <property type="term" value="F:NADP binding"/>
    <property type="evidence" value="ECO:0007669"/>
    <property type="project" value="UniProtKB-UniRule"/>
</dbReference>
<dbReference type="InterPro" id="IPR012280">
    <property type="entry name" value="Semialdhyde_DH_dimer_dom"/>
</dbReference>
<keyword evidence="11 16" id="KW-0220">Diaminopimelate biosynthesis</keyword>
<sequence>MPYRQPTVISDIAEKTAAIDLIHLPEMLHFVRLEDRGKSHFAFGYQKMKSVGLVGWRGMVGSVLMQRMSEERDFDAIRPVFFSTSQHGQAAPSFGGQSAGVLQDATDIEALRALDIIITCQGGDYTNDVYPKLRASGWQGYWIDAASSLRMKDDAIIILDPVNHQVIRQGLDKGIKTFVGGNCTVSLMLMALGGLFANDLVEWASVATYQAASGGGARHMRELLTQMGMLHDHVAKELQHPASAILDIERKVTEMTRSGVLPTDNFGVPLAGSLIPWIDKQLDNGQSREEWKGQAETNKILATRQIIPVDGLCVRVGALRCHSQAFTLKLKKDVPLPEIEQLLANHNDWVKVVPNDRELSMRELTPAAVTGTLTTPVGRLRKLNMGPEYLSAFTVGDQLLWGAAEPLRRMLRLLVD</sequence>
<dbReference type="InterPro" id="IPR000534">
    <property type="entry name" value="Semialdehyde_DH_NAD-bd"/>
</dbReference>
<dbReference type="GO" id="GO:0046983">
    <property type="term" value="F:protein dimerization activity"/>
    <property type="evidence" value="ECO:0007669"/>
    <property type="project" value="InterPro"/>
</dbReference>
<dbReference type="EMBL" id="CP054212">
    <property type="protein sequence ID" value="QKJ85273.1"/>
    <property type="molecule type" value="Genomic_DNA"/>
</dbReference>
<keyword evidence="13 16" id="KW-0457">Lysine biosynthesis</keyword>
<dbReference type="Proteomes" id="UP000505325">
    <property type="component" value="Chromosome"/>
</dbReference>
<feature type="active site" description="Proton acceptor" evidence="16 17">
    <location>
        <position position="322"/>
    </location>
</feature>
<dbReference type="GO" id="GO:0009088">
    <property type="term" value="P:threonine biosynthetic process"/>
    <property type="evidence" value="ECO:0007669"/>
    <property type="project" value="UniProtKB-UniRule"/>
</dbReference>
<evidence type="ECO:0000313" key="20">
    <source>
        <dbReference type="Proteomes" id="UP000505325"/>
    </source>
</evidence>
<dbReference type="NCBIfam" id="TIGR01745">
    <property type="entry name" value="asd_gamma"/>
    <property type="match status" value="1"/>
</dbReference>
<organism evidence="19 20">
    <name type="scientific">Paramixta manurensis</name>
    <dbReference type="NCBI Taxonomy" id="2740817"/>
    <lineage>
        <taxon>Bacteria</taxon>
        <taxon>Pseudomonadati</taxon>
        <taxon>Pseudomonadota</taxon>
        <taxon>Gammaproteobacteria</taxon>
        <taxon>Enterobacterales</taxon>
        <taxon>Erwiniaceae</taxon>
        <taxon>Paramixta</taxon>
    </lineage>
</organism>
<dbReference type="AlphaFoldDB" id="A0A6M8UIC3"/>
<dbReference type="KEGG" id="pmak:PMPD1_0292"/>